<feature type="transmembrane region" description="Helical" evidence="1">
    <location>
        <begin position="60"/>
        <end position="79"/>
    </location>
</feature>
<dbReference type="OrthoDB" id="7764375at2"/>
<dbReference type="AlphaFoldDB" id="A0A1H5Z0G4"/>
<keyword evidence="1" id="KW-0812">Transmembrane</keyword>
<feature type="transmembrane region" description="Helical" evidence="1">
    <location>
        <begin position="126"/>
        <end position="147"/>
    </location>
</feature>
<feature type="transmembrane region" description="Helical" evidence="1">
    <location>
        <begin position="91"/>
        <end position="114"/>
    </location>
</feature>
<dbReference type="Proteomes" id="UP000236743">
    <property type="component" value="Unassembled WGS sequence"/>
</dbReference>
<evidence type="ECO:0000313" key="2">
    <source>
        <dbReference type="EMBL" id="SEG29738.1"/>
    </source>
</evidence>
<feature type="transmembrane region" description="Helical" evidence="1">
    <location>
        <begin position="184"/>
        <end position="207"/>
    </location>
</feature>
<dbReference type="RefSeq" id="WP_103872633.1">
    <property type="nucleotide sequence ID" value="NZ_FNUY01000004.1"/>
</dbReference>
<feature type="transmembrane region" description="Helical" evidence="1">
    <location>
        <begin position="159"/>
        <end position="178"/>
    </location>
</feature>
<evidence type="ECO:0008006" key="4">
    <source>
        <dbReference type="Google" id="ProtNLM"/>
    </source>
</evidence>
<gene>
    <name evidence="2" type="ORF">SAMN04488115_104186</name>
</gene>
<keyword evidence="3" id="KW-1185">Reference proteome</keyword>
<dbReference type="EMBL" id="FNUY01000004">
    <property type="protein sequence ID" value="SEG29738.1"/>
    <property type="molecule type" value="Genomic_DNA"/>
</dbReference>
<reference evidence="2 3" key="1">
    <citation type="submission" date="2016-10" db="EMBL/GenBank/DDBJ databases">
        <authorList>
            <person name="de Groot N.N."/>
        </authorList>
    </citation>
    <scope>NUCLEOTIDE SEQUENCE [LARGE SCALE GENOMIC DNA]</scope>
    <source>
        <strain evidence="2 3">DSM 26656</strain>
    </source>
</reference>
<evidence type="ECO:0000256" key="1">
    <source>
        <dbReference type="SAM" id="Phobius"/>
    </source>
</evidence>
<sequence length="213" mass="22349">MKTDELISLMAASDRPVDTGWLGRTTWLAALLATVATVGLVLLTLGARHDLAATWASGPVLTKALFGASVATIALAAFQKSLRPGLKPRKGFALIAVPVVAVAIWAAVTLMNAPPEQWTALTFGRSWRACLIAIPLYALVPFAVLLALARQGAPVDQPFSGASAGIASAGLATIAYSVHCPEDAIPFIASWYPLAMAAMAGLGAWIFPRMVRW</sequence>
<feature type="transmembrane region" description="Helical" evidence="1">
    <location>
        <begin position="21"/>
        <end position="45"/>
    </location>
</feature>
<name>A0A1H5Z0G4_9HYPH</name>
<keyword evidence="1" id="KW-1133">Transmembrane helix</keyword>
<dbReference type="Pfam" id="PF06532">
    <property type="entry name" value="NrsF"/>
    <property type="match status" value="1"/>
</dbReference>
<protein>
    <recommendedName>
        <fullName evidence="4">Anti-sigma-F factor NrsF</fullName>
    </recommendedName>
</protein>
<keyword evidence="1" id="KW-0472">Membrane</keyword>
<accession>A0A1H5Z0G4</accession>
<dbReference type="InterPro" id="IPR009495">
    <property type="entry name" value="NrsF"/>
</dbReference>
<proteinExistence type="predicted"/>
<organism evidence="2 3">
    <name type="scientific">Bosea lathyri</name>
    <dbReference type="NCBI Taxonomy" id="1036778"/>
    <lineage>
        <taxon>Bacteria</taxon>
        <taxon>Pseudomonadati</taxon>
        <taxon>Pseudomonadota</taxon>
        <taxon>Alphaproteobacteria</taxon>
        <taxon>Hyphomicrobiales</taxon>
        <taxon>Boseaceae</taxon>
        <taxon>Bosea</taxon>
    </lineage>
</organism>
<evidence type="ECO:0000313" key="3">
    <source>
        <dbReference type="Proteomes" id="UP000236743"/>
    </source>
</evidence>